<reference evidence="1" key="2">
    <citation type="journal article" date="2022" name="New Phytol.">
        <title>Evolutionary transition to the ectomycorrhizal habit in the genomes of a hyperdiverse lineage of mushroom-forming fungi.</title>
        <authorList>
            <person name="Looney B."/>
            <person name="Miyauchi S."/>
            <person name="Morin E."/>
            <person name="Drula E."/>
            <person name="Courty P.E."/>
            <person name="Kohler A."/>
            <person name="Kuo A."/>
            <person name="LaButti K."/>
            <person name="Pangilinan J."/>
            <person name="Lipzen A."/>
            <person name="Riley R."/>
            <person name="Andreopoulos W."/>
            <person name="He G."/>
            <person name="Johnson J."/>
            <person name="Nolan M."/>
            <person name="Tritt A."/>
            <person name="Barry K.W."/>
            <person name="Grigoriev I.V."/>
            <person name="Nagy L.G."/>
            <person name="Hibbett D."/>
            <person name="Henrissat B."/>
            <person name="Matheny P.B."/>
            <person name="Labbe J."/>
            <person name="Martin F.M."/>
        </authorList>
    </citation>
    <scope>NUCLEOTIDE SEQUENCE</scope>
    <source>
        <strain evidence="1">FP105234-sp</strain>
    </source>
</reference>
<accession>A0ACB8S4P3</accession>
<name>A0ACB8S4P3_9AGAM</name>
<evidence type="ECO:0000313" key="1">
    <source>
        <dbReference type="EMBL" id="KAI0051254.1"/>
    </source>
</evidence>
<gene>
    <name evidence="1" type="ORF">FA95DRAFT_1570125</name>
</gene>
<protein>
    <submittedName>
        <fullName evidence="1">Uncharacterized protein</fullName>
    </submittedName>
</protein>
<dbReference type="EMBL" id="MU275854">
    <property type="protein sequence ID" value="KAI0051254.1"/>
    <property type="molecule type" value="Genomic_DNA"/>
</dbReference>
<evidence type="ECO:0000313" key="2">
    <source>
        <dbReference type="Proteomes" id="UP000814033"/>
    </source>
</evidence>
<organism evidence="1 2">
    <name type="scientific">Auriscalpium vulgare</name>
    <dbReference type="NCBI Taxonomy" id="40419"/>
    <lineage>
        <taxon>Eukaryota</taxon>
        <taxon>Fungi</taxon>
        <taxon>Dikarya</taxon>
        <taxon>Basidiomycota</taxon>
        <taxon>Agaricomycotina</taxon>
        <taxon>Agaricomycetes</taxon>
        <taxon>Russulales</taxon>
        <taxon>Auriscalpiaceae</taxon>
        <taxon>Auriscalpium</taxon>
    </lineage>
</organism>
<keyword evidence="2" id="KW-1185">Reference proteome</keyword>
<proteinExistence type="predicted"/>
<dbReference type="Proteomes" id="UP000814033">
    <property type="component" value="Unassembled WGS sequence"/>
</dbReference>
<comment type="caution">
    <text evidence="1">The sequence shown here is derived from an EMBL/GenBank/DDBJ whole genome shotgun (WGS) entry which is preliminary data.</text>
</comment>
<sequence length="511" mass="56593">MLPNTAVSRLGMFRILAYTPHEGEPGVPITVHTYFHNLYPTRRVFLRLVIGSKAIGTEIRRMSEGENETWRLEGAIPPFHIHKASSPTIAVTVQAVDSDNNILDTITFGQFTYWDSGGSSRSTESISPTLTVPAQRPGNLDTNDARRERPIVPANPPRSRQSSGSGPPQQLLRRREAADAADKTAERAVLEFLTPLEEAGSNLTEDEKKAGRRLVRFTRKQDRHRLRISCQAISQEEYDERAVVVSCIYRASADATYVTSVDIIYLLQYFVQDHFSVEEKNRIRRNLEGFRPVTVSKSRAGSEAFFQQIMEFPMPKPRNIEKDVKVFTWDTLGPALDKIISKYSLFTVNKPSVPSQPSSRHSPVAPAEPPSFVGYPTAQPQEQEHNPPSLYPPAALSSFSPPRYPGGAYTPPSMDMPMADLGMGMDHSMIGSQQGSSLALATSRLIEHVRASRPGSQDADLSAYHAMSHHGGGGAQDLYHGPIDGAMPTFDSMEFQTLREHNNAGSSTQYL</sequence>
<reference evidence="1" key="1">
    <citation type="submission" date="2021-02" db="EMBL/GenBank/DDBJ databases">
        <authorList>
            <consortium name="DOE Joint Genome Institute"/>
            <person name="Ahrendt S."/>
            <person name="Looney B.P."/>
            <person name="Miyauchi S."/>
            <person name="Morin E."/>
            <person name="Drula E."/>
            <person name="Courty P.E."/>
            <person name="Chicoki N."/>
            <person name="Fauchery L."/>
            <person name="Kohler A."/>
            <person name="Kuo A."/>
            <person name="Labutti K."/>
            <person name="Pangilinan J."/>
            <person name="Lipzen A."/>
            <person name="Riley R."/>
            <person name="Andreopoulos W."/>
            <person name="He G."/>
            <person name="Johnson J."/>
            <person name="Barry K.W."/>
            <person name="Grigoriev I.V."/>
            <person name="Nagy L."/>
            <person name="Hibbett D."/>
            <person name="Henrissat B."/>
            <person name="Matheny P.B."/>
            <person name="Labbe J."/>
            <person name="Martin F."/>
        </authorList>
    </citation>
    <scope>NUCLEOTIDE SEQUENCE</scope>
    <source>
        <strain evidence="1">FP105234-sp</strain>
    </source>
</reference>